<evidence type="ECO:0000259" key="8">
    <source>
        <dbReference type="Pfam" id="PF03458"/>
    </source>
</evidence>
<feature type="transmembrane region" description="Helical" evidence="7">
    <location>
        <begin position="100"/>
        <end position="118"/>
    </location>
</feature>
<dbReference type="EMBL" id="JACGXA010000001">
    <property type="protein sequence ID" value="MBA8803789.1"/>
    <property type="molecule type" value="Genomic_DNA"/>
</dbReference>
<dbReference type="PANTHER" id="PTHR30506">
    <property type="entry name" value="INNER MEMBRANE PROTEIN"/>
    <property type="match status" value="1"/>
</dbReference>
<dbReference type="InterPro" id="IPR005115">
    <property type="entry name" value="Gly_transporter"/>
</dbReference>
<dbReference type="AlphaFoldDB" id="A0A7W3P9U6"/>
<feature type="transmembrane region" description="Helical" evidence="7">
    <location>
        <begin position="153"/>
        <end position="171"/>
    </location>
</feature>
<dbReference type="Pfam" id="PF03458">
    <property type="entry name" value="Gly_transporter"/>
    <property type="match status" value="2"/>
</dbReference>
<keyword evidence="10" id="KW-1185">Reference proteome</keyword>
<name>A0A7W3P9U6_9ACTN</name>
<sequence length="213" mass="21889">MSAPINEPAATLVVLDLAGIFVFAISGALVAVRKELDVFGVLVLAGTTGLGGGFLRDVLIGATPPAALADWRYLLVPVGAGLLTFWFHPALGRMERSVNVLDAFGLGLFCVTGALKALDYGLGPVPAALMGMVTGIGGGMVRDVLAGRVPTIFRGELYATPALAGAFLAVLGDHLDAPLFVTAAVGGGLCTVWRLLAIWRHWQAPVPTGSASV</sequence>
<dbReference type="RefSeq" id="WP_260430682.1">
    <property type="nucleotide sequence ID" value="NZ_JACGXA010000001.1"/>
</dbReference>
<keyword evidence="6 7" id="KW-0472">Membrane</keyword>
<feature type="transmembrane region" description="Helical" evidence="7">
    <location>
        <begin position="71"/>
        <end position="88"/>
    </location>
</feature>
<keyword evidence="5 7" id="KW-1133">Transmembrane helix</keyword>
<feature type="transmembrane region" description="Helical" evidence="7">
    <location>
        <begin position="124"/>
        <end position="141"/>
    </location>
</feature>
<dbReference type="Proteomes" id="UP000580910">
    <property type="component" value="Unassembled WGS sequence"/>
</dbReference>
<evidence type="ECO:0000313" key="10">
    <source>
        <dbReference type="Proteomes" id="UP000580910"/>
    </source>
</evidence>
<feature type="domain" description="Glycine transporter" evidence="8">
    <location>
        <begin position="14"/>
        <end position="88"/>
    </location>
</feature>
<comment type="caution">
    <text evidence="9">The sequence shown here is derived from an EMBL/GenBank/DDBJ whole genome shotgun (WGS) entry which is preliminary data.</text>
</comment>
<dbReference type="PANTHER" id="PTHR30506:SF3">
    <property type="entry name" value="UPF0126 INNER MEMBRANE PROTEIN YADS-RELATED"/>
    <property type="match status" value="1"/>
</dbReference>
<comment type="similarity">
    <text evidence="2">Belongs to the UPF0126 family.</text>
</comment>
<evidence type="ECO:0000256" key="3">
    <source>
        <dbReference type="ARBA" id="ARBA00022475"/>
    </source>
</evidence>
<organism evidence="9 10">
    <name type="scientific">Nocardioides ginsengisegetis</name>
    <dbReference type="NCBI Taxonomy" id="661491"/>
    <lineage>
        <taxon>Bacteria</taxon>
        <taxon>Bacillati</taxon>
        <taxon>Actinomycetota</taxon>
        <taxon>Actinomycetes</taxon>
        <taxon>Propionibacteriales</taxon>
        <taxon>Nocardioidaceae</taxon>
        <taxon>Nocardioides</taxon>
    </lineage>
</organism>
<feature type="transmembrane region" description="Helical" evidence="7">
    <location>
        <begin position="39"/>
        <end position="59"/>
    </location>
</feature>
<evidence type="ECO:0000256" key="5">
    <source>
        <dbReference type="ARBA" id="ARBA00022989"/>
    </source>
</evidence>
<evidence type="ECO:0000256" key="2">
    <source>
        <dbReference type="ARBA" id="ARBA00008193"/>
    </source>
</evidence>
<evidence type="ECO:0000256" key="6">
    <source>
        <dbReference type="ARBA" id="ARBA00023136"/>
    </source>
</evidence>
<evidence type="ECO:0000256" key="4">
    <source>
        <dbReference type="ARBA" id="ARBA00022692"/>
    </source>
</evidence>
<keyword evidence="4 7" id="KW-0812">Transmembrane</keyword>
<feature type="domain" description="Glycine transporter" evidence="8">
    <location>
        <begin position="100"/>
        <end position="172"/>
    </location>
</feature>
<reference evidence="9 10" key="1">
    <citation type="submission" date="2020-07" db="EMBL/GenBank/DDBJ databases">
        <title>Sequencing the genomes of 1000 actinobacteria strains.</title>
        <authorList>
            <person name="Klenk H.-P."/>
        </authorList>
    </citation>
    <scope>NUCLEOTIDE SEQUENCE [LARGE SCALE GENOMIC DNA]</scope>
    <source>
        <strain evidence="9 10">DSM 21349</strain>
    </source>
</reference>
<evidence type="ECO:0000256" key="7">
    <source>
        <dbReference type="SAM" id="Phobius"/>
    </source>
</evidence>
<accession>A0A7W3P9U6</accession>
<keyword evidence="3" id="KW-1003">Cell membrane</keyword>
<protein>
    <submittedName>
        <fullName evidence="9">Putative membrane protein YeiH</fullName>
    </submittedName>
</protein>
<comment type="subcellular location">
    <subcellularLocation>
        <location evidence="1">Cell membrane</location>
        <topology evidence="1">Multi-pass membrane protein</topology>
    </subcellularLocation>
</comment>
<feature type="transmembrane region" description="Helical" evidence="7">
    <location>
        <begin position="12"/>
        <end position="32"/>
    </location>
</feature>
<evidence type="ECO:0000313" key="9">
    <source>
        <dbReference type="EMBL" id="MBA8803789.1"/>
    </source>
</evidence>
<gene>
    <name evidence="9" type="ORF">FB382_002080</name>
</gene>
<evidence type="ECO:0000256" key="1">
    <source>
        <dbReference type="ARBA" id="ARBA00004651"/>
    </source>
</evidence>
<proteinExistence type="inferred from homology"/>
<feature type="transmembrane region" description="Helical" evidence="7">
    <location>
        <begin position="177"/>
        <end position="196"/>
    </location>
</feature>
<dbReference type="GO" id="GO:0005886">
    <property type="term" value="C:plasma membrane"/>
    <property type="evidence" value="ECO:0007669"/>
    <property type="project" value="UniProtKB-SubCell"/>
</dbReference>